<name>A0AAE3LLG1_9FIRM</name>
<evidence type="ECO:0000256" key="10">
    <source>
        <dbReference type="RuleBase" id="RU003662"/>
    </source>
</evidence>
<proteinExistence type="inferred from homology"/>
<dbReference type="PROSITE" id="PS00167">
    <property type="entry name" value="TRP_SYNTHASE_ALPHA"/>
    <property type="match status" value="1"/>
</dbReference>
<dbReference type="GO" id="GO:0005829">
    <property type="term" value="C:cytosol"/>
    <property type="evidence" value="ECO:0007669"/>
    <property type="project" value="TreeGrafter"/>
</dbReference>
<comment type="similarity">
    <text evidence="9 10">Belongs to the TrpA family.</text>
</comment>
<dbReference type="GO" id="GO:0004834">
    <property type="term" value="F:tryptophan synthase activity"/>
    <property type="evidence" value="ECO:0007669"/>
    <property type="project" value="UniProtKB-UniRule"/>
</dbReference>
<evidence type="ECO:0000256" key="8">
    <source>
        <dbReference type="ARBA" id="ARBA00049047"/>
    </source>
</evidence>
<dbReference type="NCBIfam" id="TIGR00262">
    <property type="entry name" value="trpA"/>
    <property type="match status" value="1"/>
</dbReference>
<accession>A0AAE3LLG1</accession>
<feature type="active site" description="Proton acceptor" evidence="9">
    <location>
        <position position="61"/>
    </location>
</feature>
<dbReference type="AlphaFoldDB" id="A0AAE3LLG1"/>
<evidence type="ECO:0000256" key="5">
    <source>
        <dbReference type="ARBA" id="ARBA00022822"/>
    </source>
</evidence>
<evidence type="ECO:0000313" key="11">
    <source>
        <dbReference type="EMBL" id="MCU6704926.1"/>
    </source>
</evidence>
<reference evidence="11 12" key="1">
    <citation type="journal article" date="2021" name="ISME Commun">
        <title>Automated analysis of genomic sequences facilitates high-throughput and comprehensive description of bacteria.</title>
        <authorList>
            <person name="Hitch T.C.A."/>
        </authorList>
    </citation>
    <scope>NUCLEOTIDE SEQUENCE [LARGE SCALE GENOMIC DNA]</scope>
    <source>
        <strain evidence="11 12">Sanger_31</strain>
    </source>
</reference>
<keyword evidence="4 9" id="KW-0028">Amino-acid biosynthesis</keyword>
<dbReference type="Proteomes" id="UP001208131">
    <property type="component" value="Unassembled WGS sequence"/>
</dbReference>
<evidence type="ECO:0000256" key="2">
    <source>
        <dbReference type="ARBA" id="ARBA00004733"/>
    </source>
</evidence>
<dbReference type="PANTHER" id="PTHR43406:SF1">
    <property type="entry name" value="TRYPTOPHAN SYNTHASE ALPHA CHAIN, CHLOROPLASTIC"/>
    <property type="match status" value="1"/>
</dbReference>
<evidence type="ECO:0000256" key="3">
    <source>
        <dbReference type="ARBA" id="ARBA00011270"/>
    </source>
</evidence>
<dbReference type="InterPro" id="IPR002028">
    <property type="entry name" value="Trp_synthase_suA"/>
</dbReference>
<comment type="catalytic activity">
    <reaction evidence="8 9">
        <text>(1S,2R)-1-C-(indol-3-yl)glycerol 3-phosphate + L-serine = D-glyceraldehyde 3-phosphate + L-tryptophan + H2O</text>
        <dbReference type="Rhea" id="RHEA:10532"/>
        <dbReference type="ChEBI" id="CHEBI:15377"/>
        <dbReference type="ChEBI" id="CHEBI:33384"/>
        <dbReference type="ChEBI" id="CHEBI:57912"/>
        <dbReference type="ChEBI" id="CHEBI:58866"/>
        <dbReference type="ChEBI" id="CHEBI:59776"/>
        <dbReference type="EC" id="4.2.1.20"/>
    </reaction>
</comment>
<dbReference type="InterPro" id="IPR011060">
    <property type="entry name" value="RibuloseP-bd_barrel"/>
</dbReference>
<dbReference type="InterPro" id="IPR013785">
    <property type="entry name" value="Aldolase_TIM"/>
</dbReference>
<dbReference type="RefSeq" id="WP_267300426.1">
    <property type="nucleotide sequence ID" value="NZ_JAOQJZ010000002.1"/>
</dbReference>
<dbReference type="InterPro" id="IPR018204">
    <property type="entry name" value="Trp_synthase_alpha_AS"/>
</dbReference>
<protein>
    <recommendedName>
        <fullName evidence="9">Tryptophan synthase alpha chain</fullName>
        <ecNumber evidence="9">4.2.1.20</ecNumber>
    </recommendedName>
</protein>
<dbReference type="PANTHER" id="PTHR43406">
    <property type="entry name" value="TRYPTOPHAN SYNTHASE, ALPHA CHAIN"/>
    <property type="match status" value="1"/>
</dbReference>
<dbReference type="CDD" id="cd04724">
    <property type="entry name" value="Tryptophan_synthase_alpha"/>
    <property type="match status" value="1"/>
</dbReference>
<evidence type="ECO:0000256" key="9">
    <source>
        <dbReference type="HAMAP-Rule" id="MF_00131"/>
    </source>
</evidence>
<feature type="active site" description="Proton acceptor" evidence="9">
    <location>
        <position position="50"/>
    </location>
</feature>
<dbReference type="EMBL" id="JAOQJZ010000002">
    <property type="protein sequence ID" value="MCU6704926.1"/>
    <property type="molecule type" value="Genomic_DNA"/>
</dbReference>
<comment type="caution">
    <text evidence="11">The sequence shown here is derived from an EMBL/GenBank/DDBJ whole genome shotgun (WGS) entry which is preliminary data.</text>
</comment>
<sequence>MKNRIDACFEKLKAENKKALVTFITAGDPDMDTTEKCVLEMYKNGSDIIEIGVPFSDPIAEGATIQKASLRSLSGGTNLDKIFDLVRKLRTQTDKPMLLMMYINTIFKFGTAKFFELCKETQIDGVIVPDMPFEEREELEGEAEKNGIYTIFLVAPTSHERVKMIAEKSKGFLYVVSSLGVTGMRSEITTDFNELLAPIRNENHCPCCIGFGISNPEQAKKMSQYADGVIMGSAVVKIVEEHGKDAPEYIGKFIKSVREGMDN</sequence>
<gene>
    <name evidence="9 11" type="primary">trpA</name>
    <name evidence="11" type="ORF">OCV57_03150</name>
</gene>
<dbReference type="Pfam" id="PF00290">
    <property type="entry name" value="Trp_syntA"/>
    <property type="match status" value="1"/>
</dbReference>
<evidence type="ECO:0000256" key="4">
    <source>
        <dbReference type="ARBA" id="ARBA00022605"/>
    </source>
</evidence>
<keyword evidence="7 9" id="KW-0456">Lyase</keyword>
<dbReference type="HAMAP" id="MF_00131">
    <property type="entry name" value="Trp_synth_alpha"/>
    <property type="match status" value="1"/>
</dbReference>
<comment type="function">
    <text evidence="1 9">The alpha subunit is responsible for the aldol cleavage of indoleglycerol phosphate to indole and glyceraldehyde 3-phosphate.</text>
</comment>
<keyword evidence="6 9" id="KW-0057">Aromatic amino acid biosynthesis</keyword>
<dbReference type="SUPFAM" id="SSF51366">
    <property type="entry name" value="Ribulose-phoshate binding barrel"/>
    <property type="match status" value="1"/>
</dbReference>
<evidence type="ECO:0000313" key="12">
    <source>
        <dbReference type="Proteomes" id="UP001208131"/>
    </source>
</evidence>
<keyword evidence="12" id="KW-1185">Reference proteome</keyword>
<organism evidence="11 12">
    <name type="scientific">Hominimerdicola aceti</name>
    <dbReference type="NCBI Taxonomy" id="2981726"/>
    <lineage>
        <taxon>Bacteria</taxon>
        <taxon>Bacillati</taxon>
        <taxon>Bacillota</taxon>
        <taxon>Clostridia</taxon>
        <taxon>Eubacteriales</taxon>
        <taxon>Oscillospiraceae</taxon>
        <taxon>Hominimerdicola</taxon>
    </lineage>
</organism>
<evidence type="ECO:0000256" key="7">
    <source>
        <dbReference type="ARBA" id="ARBA00023239"/>
    </source>
</evidence>
<dbReference type="EC" id="4.2.1.20" evidence="9"/>
<keyword evidence="5 9" id="KW-0822">Tryptophan biosynthesis</keyword>
<dbReference type="Gene3D" id="3.20.20.70">
    <property type="entry name" value="Aldolase class I"/>
    <property type="match status" value="1"/>
</dbReference>
<evidence type="ECO:0000256" key="1">
    <source>
        <dbReference type="ARBA" id="ARBA00003365"/>
    </source>
</evidence>
<comment type="pathway">
    <text evidence="2 9">Amino-acid biosynthesis; L-tryptophan biosynthesis; L-tryptophan from chorismate: step 5/5.</text>
</comment>
<dbReference type="FunFam" id="3.20.20.70:FF:000037">
    <property type="entry name" value="Tryptophan synthase alpha chain"/>
    <property type="match status" value="1"/>
</dbReference>
<comment type="subunit">
    <text evidence="3 9">Tetramer of two alpha and two beta chains.</text>
</comment>
<evidence type="ECO:0000256" key="6">
    <source>
        <dbReference type="ARBA" id="ARBA00023141"/>
    </source>
</evidence>